<evidence type="ECO:0000313" key="3">
    <source>
        <dbReference type="Proteomes" id="UP000030364"/>
    </source>
</evidence>
<dbReference type="STRING" id="276.THFILI_10350"/>
<gene>
    <name evidence="2" type="ORF">THFILI_10350</name>
</gene>
<dbReference type="InterPro" id="IPR012296">
    <property type="entry name" value="Nuclease_put_TT1808"/>
</dbReference>
<dbReference type="AlphaFoldDB" id="A0A0D6X9F0"/>
<feature type="domain" description="Putative restriction endonuclease" evidence="1">
    <location>
        <begin position="9"/>
        <end position="168"/>
    </location>
</feature>
<dbReference type="InterPro" id="IPR008538">
    <property type="entry name" value="Uma2"/>
</dbReference>
<reference evidence="2 3" key="1">
    <citation type="journal article" date="2015" name="Genome Announc.">
        <title>Draft Genome Sequence of the Thermophile Thermus filiformis ATCC 43280, Producer of Carotenoid-(Di)glucoside-Branched Fatty Acid (Di)esters and Source of Hyperthermostable Enzymes of Biotechnological Interest.</title>
        <authorList>
            <person name="Mandelli F."/>
            <person name="Oliveira Ramires B."/>
            <person name="Couger M.B."/>
            <person name="Paixao D.A."/>
            <person name="Camilo C.M."/>
            <person name="Polikarpov I."/>
            <person name="Prade R."/>
            <person name="Riano-Pachon D.M."/>
            <person name="Squina F.M."/>
        </authorList>
    </citation>
    <scope>NUCLEOTIDE SEQUENCE [LARGE SCALE GENOMIC DNA]</scope>
    <source>
        <strain evidence="2 3">ATCC 43280</strain>
    </source>
</reference>
<dbReference type="RefSeq" id="WP_038061953.1">
    <property type="nucleotide sequence ID" value="NZ_JPSL02000040.1"/>
</dbReference>
<dbReference type="Proteomes" id="UP000030364">
    <property type="component" value="Unassembled WGS sequence"/>
</dbReference>
<evidence type="ECO:0000259" key="1">
    <source>
        <dbReference type="Pfam" id="PF05685"/>
    </source>
</evidence>
<name>A0A0D6X9F0_THEFI</name>
<proteinExistence type="predicted"/>
<evidence type="ECO:0000313" key="2">
    <source>
        <dbReference type="EMBL" id="KIX84390.1"/>
    </source>
</evidence>
<dbReference type="Pfam" id="PF05685">
    <property type="entry name" value="Uma2"/>
    <property type="match status" value="1"/>
</dbReference>
<protein>
    <recommendedName>
        <fullName evidence="1">Putative restriction endonuclease domain-containing protein</fullName>
    </recommendedName>
</protein>
<dbReference type="SUPFAM" id="SSF52980">
    <property type="entry name" value="Restriction endonuclease-like"/>
    <property type="match status" value="1"/>
</dbReference>
<dbReference type="OrthoDB" id="31545at2"/>
<dbReference type="PANTHER" id="PTHR35400">
    <property type="entry name" value="SLR1083 PROTEIN"/>
    <property type="match status" value="1"/>
</dbReference>
<sequence length="179" mass="20348">MIRHRFSAEDFHKMAEAGILGEDDRVELIRGEVVELSPPSKRHMAALKRLMHALFPLQQAKKALLQVQDPLRLFPDTEPQPDLALLAYRDDFYQERVPEAKDALLVVEVAETSLDHDLKVKLPLYAKAGVPEVWVVDLVREKVHVFRRPQGEAYGEERALEDGELSVLGLKVPVKEVLL</sequence>
<keyword evidence="3" id="KW-1185">Reference proteome</keyword>
<organism evidence="2 3">
    <name type="scientific">Thermus filiformis</name>
    <dbReference type="NCBI Taxonomy" id="276"/>
    <lineage>
        <taxon>Bacteria</taxon>
        <taxon>Thermotogati</taxon>
        <taxon>Deinococcota</taxon>
        <taxon>Deinococci</taxon>
        <taxon>Thermales</taxon>
        <taxon>Thermaceae</taxon>
        <taxon>Thermus</taxon>
    </lineage>
</organism>
<comment type="caution">
    <text evidence="2">The sequence shown here is derived from an EMBL/GenBank/DDBJ whole genome shotgun (WGS) entry which is preliminary data.</text>
</comment>
<accession>A0A0D6X9F0</accession>
<dbReference type="Gene3D" id="3.90.1570.10">
    <property type="entry name" value="tt1808, chain A"/>
    <property type="match status" value="1"/>
</dbReference>
<dbReference type="PANTHER" id="PTHR35400:SF1">
    <property type="entry name" value="SLR1083 PROTEIN"/>
    <property type="match status" value="1"/>
</dbReference>
<dbReference type="InterPro" id="IPR011335">
    <property type="entry name" value="Restrct_endonuc-II-like"/>
</dbReference>
<dbReference type="EMBL" id="JPSL02000040">
    <property type="protein sequence ID" value="KIX84390.1"/>
    <property type="molecule type" value="Genomic_DNA"/>
</dbReference>
<dbReference type="CDD" id="cd06260">
    <property type="entry name" value="DUF820-like"/>
    <property type="match status" value="1"/>
</dbReference>